<evidence type="ECO:0000256" key="4">
    <source>
        <dbReference type="ARBA" id="ARBA00023136"/>
    </source>
</evidence>
<feature type="transmembrane region" description="Helical" evidence="6">
    <location>
        <begin position="233"/>
        <end position="253"/>
    </location>
</feature>
<accession>A0A7C8JU71</accession>
<feature type="compositionally biased region" description="Polar residues" evidence="5">
    <location>
        <begin position="7"/>
        <end position="24"/>
    </location>
</feature>
<dbReference type="Pfam" id="PF04479">
    <property type="entry name" value="RTA1"/>
    <property type="match status" value="1"/>
</dbReference>
<keyword evidence="3 6" id="KW-1133">Transmembrane helix</keyword>
<proteinExistence type="predicted"/>
<evidence type="ECO:0000256" key="1">
    <source>
        <dbReference type="ARBA" id="ARBA00004141"/>
    </source>
</evidence>
<name>A0A7C8JU71_ORBOL</name>
<keyword evidence="2 6" id="KW-0812">Transmembrane</keyword>
<keyword evidence="4 6" id="KW-0472">Membrane</keyword>
<dbReference type="PANTHER" id="PTHR31465">
    <property type="entry name" value="PROTEIN RTA1-RELATED"/>
    <property type="match status" value="1"/>
</dbReference>
<evidence type="ECO:0000256" key="5">
    <source>
        <dbReference type="SAM" id="MobiDB-lite"/>
    </source>
</evidence>
<dbReference type="GO" id="GO:0016020">
    <property type="term" value="C:membrane"/>
    <property type="evidence" value="ECO:0007669"/>
    <property type="project" value="UniProtKB-SubCell"/>
</dbReference>
<protein>
    <submittedName>
        <fullName evidence="7">Uncharacterized protein</fullName>
    </submittedName>
</protein>
<dbReference type="AlphaFoldDB" id="A0A7C8JU71"/>
<evidence type="ECO:0000313" key="8">
    <source>
        <dbReference type="Proteomes" id="UP000480548"/>
    </source>
</evidence>
<comment type="subcellular location">
    <subcellularLocation>
        <location evidence="1">Membrane</location>
        <topology evidence="1">Multi-pass membrane protein</topology>
    </subcellularLocation>
</comment>
<evidence type="ECO:0000256" key="3">
    <source>
        <dbReference type="ARBA" id="ARBA00022989"/>
    </source>
</evidence>
<gene>
    <name evidence="7" type="ORF">TWF703_003761</name>
</gene>
<feature type="region of interest" description="Disordered" evidence="5">
    <location>
        <begin position="311"/>
        <end position="376"/>
    </location>
</feature>
<dbReference type="Proteomes" id="UP000480548">
    <property type="component" value="Unassembled WGS sequence"/>
</dbReference>
<feature type="compositionally biased region" description="Basic and acidic residues" evidence="5">
    <location>
        <begin position="311"/>
        <end position="348"/>
    </location>
</feature>
<evidence type="ECO:0000313" key="7">
    <source>
        <dbReference type="EMBL" id="KAF3139572.1"/>
    </source>
</evidence>
<evidence type="ECO:0000256" key="2">
    <source>
        <dbReference type="ARBA" id="ARBA00022692"/>
    </source>
</evidence>
<dbReference type="InterPro" id="IPR007568">
    <property type="entry name" value="RTA1"/>
</dbReference>
<organism evidence="7 8">
    <name type="scientific">Orbilia oligospora</name>
    <name type="common">Nematode-trapping fungus</name>
    <name type="synonym">Arthrobotrys oligospora</name>
    <dbReference type="NCBI Taxonomy" id="2813651"/>
    <lineage>
        <taxon>Eukaryota</taxon>
        <taxon>Fungi</taxon>
        <taxon>Dikarya</taxon>
        <taxon>Ascomycota</taxon>
        <taxon>Pezizomycotina</taxon>
        <taxon>Orbiliomycetes</taxon>
        <taxon>Orbiliales</taxon>
        <taxon>Orbiliaceae</taxon>
        <taxon>Orbilia</taxon>
    </lineage>
</organism>
<feature type="transmembrane region" description="Helical" evidence="6">
    <location>
        <begin position="105"/>
        <end position="130"/>
    </location>
</feature>
<dbReference type="EMBL" id="WIQZ01000019">
    <property type="protein sequence ID" value="KAF3139572.1"/>
    <property type="molecule type" value="Genomic_DNA"/>
</dbReference>
<feature type="transmembrane region" description="Helical" evidence="6">
    <location>
        <begin position="71"/>
        <end position="90"/>
    </location>
</feature>
<comment type="caution">
    <text evidence="7">The sequence shown here is derived from an EMBL/GenBank/DDBJ whole genome shotgun (WGS) entry which is preliminary data.</text>
</comment>
<feature type="region of interest" description="Disordered" evidence="5">
    <location>
        <begin position="1"/>
        <end position="24"/>
    </location>
</feature>
<feature type="transmembrane region" description="Helical" evidence="6">
    <location>
        <begin position="142"/>
        <end position="165"/>
    </location>
</feature>
<reference evidence="7 8" key="1">
    <citation type="submission" date="2019-06" db="EMBL/GenBank/DDBJ databases">
        <authorList>
            <person name="Palmer J.M."/>
        </authorList>
    </citation>
    <scope>NUCLEOTIDE SEQUENCE [LARGE SCALE GENOMIC DNA]</scope>
    <source>
        <strain evidence="7 8">TWF703</strain>
    </source>
</reference>
<evidence type="ECO:0000256" key="6">
    <source>
        <dbReference type="SAM" id="Phobius"/>
    </source>
</evidence>
<sequence>MGFDCSSYGSKITDASTNPSNPPDFTSPDSETIFLYCPSLPAATFFTVVFGLSALIHIFQAFYHHKWRLSWVIIVGAAWETTSFGLRAAATQNPFSKGLLIPSSILVYLSPLLINAYAYMVLGRMVWYYLQDKRVAGIQAKWLTVIFVWLDIVAFLVQLVGASMASFQDTDSNSTEQEKIDAAKGEKLGLNIYMGGIGFQLFWILIFSVFAWRFRVKAVNERNQGNGIHRDSSWKRLLIILYFTLLMITIRIIFRLVEFSAGSLDTKLTMTEWYFYVLEATPMATACLTWNIFHPGRFLVGPDSEFPRLTRKEKKAIKAEKKRAKEEKKYAKKEDKQRHKEWKKEDKRMRRRGTNELEMGPLQGSQTYRADDIGPA</sequence>
<feature type="transmembrane region" description="Helical" evidence="6">
    <location>
        <begin position="192"/>
        <end position="212"/>
    </location>
</feature>
<dbReference type="PANTHER" id="PTHR31465:SF15">
    <property type="entry name" value="LIPID TRANSPORTER ATNI-RELATED"/>
    <property type="match status" value="1"/>
</dbReference>
<feature type="transmembrane region" description="Helical" evidence="6">
    <location>
        <begin position="33"/>
        <end position="59"/>
    </location>
</feature>